<dbReference type="InterPro" id="IPR001452">
    <property type="entry name" value="SH3_domain"/>
</dbReference>
<dbReference type="SUPFAM" id="SSF49265">
    <property type="entry name" value="Fibronectin type III"/>
    <property type="match status" value="1"/>
</dbReference>
<dbReference type="InterPro" id="IPR001849">
    <property type="entry name" value="PH_domain"/>
</dbReference>
<dbReference type="Pfam" id="PF00435">
    <property type="entry name" value="Spectrin"/>
    <property type="match status" value="1"/>
</dbReference>
<dbReference type="CDD" id="cd13241">
    <property type="entry name" value="PH2_Kalirin_Trio_p63RhoGEF"/>
    <property type="match status" value="1"/>
</dbReference>
<feature type="compositionally biased region" description="Polar residues" evidence="9">
    <location>
        <begin position="1644"/>
        <end position="1653"/>
    </location>
</feature>
<feature type="domain" description="SH3" evidence="10">
    <location>
        <begin position="1569"/>
        <end position="1634"/>
    </location>
</feature>
<evidence type="ECO:0000256" key="2">
    <source>
        <dbReference type="ARBA" id="ARBA00006692"/>
    </source>
</evidence>
<evidence type="ECO:0000256" key="6">
    <source>
        <dbReference type="ARBA" id="ARBA00022658"/>
    </source>
</evidence>
<dbReference type="Gene3D" id="2.60.40.10">
    <property type="entry name" value="Immunoglobulins"/>
    <property type="match status" value="1"/>
</dbReference>
<dbReference type="InterPro" id="IPR035899">
    <property type="entry name" value="DBL_dom_sf"/>
</dbReference>
<feature type="domain" description="DH" evidence="12">
    <location>
        <begin position="1829"/>
        <end position="2007"/>
    </location>
</feature>
<dbReference type="GO" id="GO:0005737">
    <property type="term" value="C:cytoplasm"/>
    <property type="evidence" value="ECO:0007669"/>
    <property type="project" value="UniProtKB-SubCell"/>
</dbReference>
<keyword evidence="3 8" id="KW-0728">SH3 domain</keyword>
<keyword evidence="15" id="KW-1185">Reference proteome</keyword>
<feature type="compositionally biased region" description="Low complexity" evidence="9">
    <location>
        <begin position="1718"/>
        <end position="1735"/>
    </location>
</feature>
<feature type="region of interest" description="Disordered" evidence="9">
    <location>
        <begin position="1669"/>
        <end position="1688"/>
    </location>
</feature>
<dbReference type="CDD" id="cd00160">
    <property type="entry name" value="RhoGEF"/>
    <property type="match status" value="2"/>
</dbReference>
<dbReference type="InterPro" id="IPR011993">
    <property type="entry name" value="PH-like_dom_sf"/>
</dbReference>
<dbReference type="SUPFAM" id="SSF46966">
    <property type="entry name" value="Spectrin repeat"/>
    <property type="match status" value="3"/>
</dbReference>
<dbReference type="Pfam" id="PF07679">
    <property type="entry name" value="I-set"/>
    <property type="match status" value="1"/>
</dbReference>
<feature type="region of interest" description="Disordered" evidence="9">
    <location>
        <begin position="2159"/>
        <end position="2230"/>
    </location>
</feature>
<dbReference type="SMART" id="SM00409">
    <property type="entry name" value="IG"/>
    <property type="match status" value="1"/>
</dbReference>
<dbReference type="SMART" id="SM00326">
    <property type="entry name" value="SH3"/>
    <property type="match status" value="2"/>
</dbReference>
<dbReference type="PANTHER" id="PTHR22826:SF106">
    <property type="entry name" value="TRIO, ISOFORM A"/>
    <property type="match status" value="1"/>
</dbReference>
<dbReference type="SUPFAM" id="SSF48065">
    <property type="entry name" value="DBL homology domain (DH-domain)"/>
    <property type="match status" value="2"/>
</dbReference>
<name>A0A9P1I5I5_9PELO</name>
<dbReference type="GO" id="GO:0005085">
    <property type="term" value="F:guanyl-nucleotide exchange factor activity"/>
    <property type="evidence" value="ECO:0007669"/>
    <property type="project" value="UniProtKB-KW"/>
</dbReference>
<gene>
    <name evidence="14" type="ORF">CAMP_LOCUS1314</name>
</gene>
<dbReference type="PROSITE" id="PS50853">
    <property type="entry name" value="FN3"/>
    <property type="match status" value="1"/>
</dbReference>
<feature type="domain" description="DH" evidence="12">
    <location>
        <begin position="1202"/>
        <end position="1383"/>
    </location>
</feature>
<evidence type="ECO:0000256" key="5">
    <source>
        <dbReference type="ARBA" id="ARBA00022553"/>
    </source>
</evidence>
<dbReference type="InterPro" id="IPR036179">
    <property type="entry name" value="Ig-like_dom_sf"/>
</dbReference>
<dbReference type="Pfam" id="PF22697">
    <property type="entry name" value="SOS1_NGEF_PH"/>
    <property type="match status" value="2"/>
</dbReference>
<dbReference type="Gene3D" id="2.30.30.40">
    <property type="entry name" value="SH3 Domains"/>
    <property type="match status" value="1"/>
</dbReference>
<evidence type="ECO:0000256" key="9">
    <source>
        <dbReference type="SAM" id="MobiDB-lite"/>
    </source>
</evidence>
<dbReference type="CDD" id="cd00063">
    <property type="entry name" value="FN3"/>
    <property type="match status" value="1"/>
</dbReference>
<dbReference type="PROSITE" id="PS50003">
    <property type="entry name" value="PH_DOMAIN"/>
    <property type="match status" value="1"/>
</dbReference>
<dbReference type="InterPro" id="IPR003961">
    <property type="entry name" value="FN3_dom"/>
</dbReference>
<keyword evidence="7" id="KW-0677">Repeat</keyword>
<keyword evidence="5" id="KW-0597">Phosphoprotein</keyword>
<dbReference type="PROSITE" id="PS50010">
    <property type="entry name" value="DH_2"/>
    <property type="match status" value="2"/>
</dbReference>
<dbReference type="CDD" id="cd00176">
    <property type="entry name" value="SPEC"/>
    <property type="match status" value="1"/>
</dbReference>
<dbReference type="PROSITE" id="PS00741">
    <property type="entry name" value="DH_1"/>
    <property type="match status" value="1"/>
</dbReference>
<evidence type="ECO:0000256" key="3">
    <source>
        <dbReference type="ARBA" id="ARBA00022443"/>
    </source>
</evidence>
<dbReference type="InterPro" id="IPR000219">
    <property type="entry name" value="DH_dom"/>
</dbReference>
<dbReference type="InterPro" id="IPR002017">
    <property type="entry name" value="Spectrin_repeat"/>
</dbReference>
<evidence type="ECO:0000256" key="8">
    <source>
        <dbReference type="PROSITE-ProRule" id="PRU00192"/>
    </source>
</evidence>
<dbReference type="OrthoDB" id="10256089at2759"/>
<dbReference type="PANTHER" id="PTHR22826">
    <property type="entry name" value="RHO GUANINE EXCHANGE FACTOR-RELATED"/>
    <property type="match status" value="1"/>
</dbReference>
<accession>A0A9P1I5I5</accession>
<dbReference type="GO" id="GO:0019898">
    <property type="term" value="C:extrinsic component of membrane"/>
    <property type="evidence" value="ECO:0007669"/>
    <property type="project" value="TreeGrafter"/>
</dbReference>
<dbReference type="InterPro" id="IPR018159">
    <property type="entry name" value="Spectrin/alpha-actinin"/>
</dbReference>
<evidence type="ECO:0000313" key="14">
    <source>
        <dbReference type="EMBL" id="CAI5438677.1"/>
    </source>
</evidence>
<evidence type="ECO:0000313" key="15">
    <source>
        <dbReference type="Proteomes" id="UP001152747"/>
    </source>
</evidence>
<dbReference type="SMART" id="SM00150">
    <property type="entry name" value="SPEC"/>
    <property type="match status" value="3"/>
</dbReference>
<dbReference type="InterPro" id="IPR013098">
    <property type="entry name" value="Ig_I-set"/>
</dbReference>
<evidence type="ECO:0000259" key="12">
    <source>
        <dbReference type="PROSITE" id="PS50010"/>
    </source>
</evidence>
<feature type="domain" description="PH" evidence="11">
    <location>
        <begin position="2025"/>
        <end position="2133"/>
    </location>
</feature>
<feature type="region of interest" description="Disordered" evidence="9">
    <location>
        <begin position="1628"/>
        <end position="1663"/>
    </location>
</feature>
<feature type="compositionally biased region" description="Low complexity" evidence="9">
    <location>
        <begin position="1742"/>
        <end position="1760"/>
    </location>
</feature>
<dbReference type="PROSITE" id="PS50002">
    <property type="entry name" value="SH3"/>
    <property type="match status" value="1"/>
</dbReference>
<feature type="compositionally biased region" description="Polar residues" evidence="9">
    <location>
        <begin position="1789"/>
        <end position="1798"/>
    </location>
</feature>
<comment type="caution">
    <text evidence="14">The sequence shown here is derived from an EMBL/GenBank/DDBJ whole genome shotgun (WGS) entry which is preliminary data.</text>
</comment>
<reference evidence="14" key="1">
    <citation type="submission" date="2022-11" db="EMBL/GenBank/DDBJ databases">
        <authorList>
            <person name="Kikuchi T."/>
        </authorList>
    </citation>
    <scope>NUCLEOTIDE SEQUENCE</scope>
    <source>
        <strain evidence="14">PS1010</strain>
    </source>
</reference>
<dbReference type="InterPro" id="IPR036116">
    <property type="entry name" value="FN3_sf"/>
</dbReference>
<dbReference type="InterPro" id="IPR055251">
    <property type="entry name" value="SOS1_NGEF_PH"/>
</dbReference>
<dbReference type="InterPro" id="IPR001331">
    <property type="entry name" value="GDS_CDC24_CS"/>
</dbReference>
<dbReference type="SMART" id="SM00325">
    <property type="entry name" value="RhoGEF"/>
    <property type="match status" value="2"/>
</dbReference>
<evidence type="ECO:0000256" key="1">
    <source>
        <dbReference type="ARBA" id="ARBA00004496"/>
    </source>
</evidence>
<feature type="region of interest" description="Disordered" evidence="9">
    <location>
        <begin position="1694"/>
        <end position="1760"/>
    </location>
</feature>
<keyword evidence="4" id="KW-0963">Cytoplasm</keyword>
<dbReference type="InterPro" id="IPR051336">
    <property type="entry name" value="RhoGEF_Guanine_NuclExch_SF"/>
</dbReference>
<dbReference type="Gene3D" id="2.30.29.30">
    <property type="entry name" value="Pleckstrin-homology domain (PH domain)/Phosphotyrosine-binding domain (PTB)"/>
    <property type="match status" value="2"/>
</dbReference>
<feature type="compositionally biased region" description="Low complexity" evidence="9">
    <location>
        <begin position="1676"/>
        <end position="1685"/>
    </location>
</feature>
<dbReference type="Pfam" id="PF00621">
    <property type="entry name" value="RhoGEF"/>
    <property type="match status" value="2"/>
</dbReference>
<dbReference type="Gene3D" id="1.20.58.60">
    <property type="match status" value="3"/>
</dbReference>
<dbReference type="InterPro" id="IPR036028">
    <property type="entry name" value="SH3-like_dom_sf"/>
</dbReference>
<feature type="compositionally biased region" description="Low complexity" evidence="9">
    <location>
        <begin position="2176"/>
        <end position="2189"/>
    </location>
</feature>
<evidence type="ECO:0000259" key="13">
    <source>
        <dbReference type="PROSITE" id="PS50853"/>
    </source>
</evidence>
<comment type="subcellular location">
    <subcellularLocation>
        <location evidence="1">Cytoplasm</location>
    </subcellularLocation>
</comment>
<dbReference type="Gene3D" id="1.20.900.10">
    <property type="entry name" value="Dbl homology (DH) domain"/>
    <property type="match status" value="2"/>
</dbReference>
<sequence length="2516" mass="287041">MSAIKAEDIVHVLRDGVAVLPGGRCRTGQAIVVFPSREQPVNPDHLRNVLLYLFTVTADSSREKGFLVIIDMRGKQTWTNVRPILKALNSIETSLVTQVFIIKPEKFWEKQKAQMSIGTWKFEVEMVSFDSLSKLVEISQLPKMIGGTHPYDHDDWLEIRLELEKWIWNITEVMGCLENVRKEMVECEQPVDVKTAEIAVKKHANAKRTIFTIPVETIENDASRICDRISNPRNGLVNPDLLSALPHVNNLVDSLRLRKGDVFKLWDSRRGELEKLYQQKLFEQDADRMIDMVRSYCNQVVRSIGDIGTCENDVDRLQNDFEQFKTSVQASEVTVSQVIKLAQILLSSPGGTHQSIEIAAVRLQDEWHLLQDLMNRRRIILLNARSFFNSSQKYFVELPEWTAKPGVNPSDVMLKSSDLLEDAIKRHELFWARVEEIYAQAFDDGSKVTKALKEAETEDNLAREQLNRLTRAHKQLHDKWKDRKVLLHHMLAMIAFETDVKLVVDWLDQHGEPYLKKNINIGENVAQARTFQRNHHNFQKVAANTYDNVKKLDQVYQNVTESGSKMCDVEKMRNLMSDLRMRINRFTNRVDTRGSLLKLSVLFHTHYVELTNWFGEMIRKYEDKTIDLSVEDCEKSKERWVLESDETAQAYAVTIGEGKTLIQEMQKAEHSCDIDYTISIAHIHKLISDIDERNATLSNEWAPRRVLLQIGLKFAMFARNNRDILQQIRSWEEDMREIVESETFFDKADSVLPYHKDNQSQVRVAIANIRKTAKELTQALHSHALSELCVRDGTRVVELIKENIRVLDQSEREVMKYADETSQRIQAACDVVAFRHFSDEILSMIDREERHLASLGGIPHNCREAESFQDVLNDFQGKIEKRLKEPYNAFVKRWRELMVEQRVERDVIVGYNEEILSKWRRLTALCEERNKLLKAGVACYKTYEEAVVPILQQLGKEYSQPHKDWCAQCSSTSSCQEKVAFITDLISKHMQLKERFIKGCIYAQKNGDFFLRYIQRTNVRQTERRKHEERIARIKSDIRDRQSNILELWVNKRAQLDRCHSYVLLDATSQQLIGWLTGEGDIKLKEYEKKGKSRMDSSCDNEFGQFKLQVKEEKTKIQAFLIMAAKDKEGGLNQHADDIDICIKEVKNQFEKFSKRVAECEVVLRGGDNAGQQKDEFSLDRHSDTSIFDEKIVNVRREQNQKMLEPMRELIKSERDYIEDLERCVKIYVKDFDESVRNNLISASLKQLRSDIFGNIEKIYEFHHDKLLNELIKYEMQPEAVGASFTVWIDLLNELYTEYCVNKEQKNYVLGTPEVMEFFNGVREKHSLEINNDVGSLLIKPVQRITRYRLLMEQLLKSCTGNADELREAYEVVISVPRRVNDIIHYNCLDMKDFNVDELGPFVLQDMLTVWEPRAYFKGRGKERQVFLFELSIVFAKRLEISPKNVRYVIKGKPLSLSEVSVVEHVEGDSCRFGLRIGTVASNDNRTDLKASNENTKVMWVRKIREQTQGLLTLNLGISSALTVPSTSSGGRSVSLRSGASTSSGDRLSQDVESLMHHRHSVQSCDSEQSSEVWVVVADFDGQAEGHLKVKKGDRVEIIEDQPTDCADYIQVILVDNPTKHGLLPVSIIAPPDSGSVPDRPDDNGTSTTTTPATIHVSKRKSLRRIFANSSKERASSSTSQPTTTNNIGIVNKQSTSQQNGHPSDASNTIGVLSSGETSTPANSSQPTNSNNTQSEEVCSSTTTPTTINNTIQQGSGTTTTTTTIINSVAATEELPPPMQNITLNNMEDSSNSAAETTNNHEEVNAENQTEDAIPEKVEKTPEETARFKRQYVLMELVETEQDYVRDLTSVVEGYIGNLEKMDLPADLVGKDKIIFANIAQILDFHKTCFLKDIEKCLDNYEAAGHAFVKYERRLHTLYVKYCQNKPKSDYLVSQDDFEGFFAETKAKLGQKVALCDLLIKPVQRIMKYQLLLKDILKFTERAKDRPDVLKKALQVMHVVPKACDDMMQVGRLQNFDGNLSAQGRLIYQGTLQISESVGGTIQKPKDRRIFLFEQSAIFADHIPPKKEFGNPTYIFKNQIMVNKMVFEVNVPEDPLRFVIKSSDPAQTTSFIANAQTHEEKEEWNRKIGEQLDQQKRLLAALVDPKRYMGGGDDLSAGMANMNMGAPGGNDKKGTPSAASKSAAAASSKKSSESPKKETKTSKSLFSFGKKPAKSPTSPPPMKAKVGGKYERIREGEIDLKKEEKVIVLESNNGYAKIQKNDGTIGKCPNYFLNIDELPGNSFADQIQYRRNWLEKIDGSKPSTSSNLDLLTKPESFDILSLEMSKCDSPLVLEEMKDIEAIVGQNIQMQPIITSHTNFTITWHGPAIDSKRARIQSNNQNSRLIIENVQKEDIGAYSVIARNDFGVASSVAFLNVLPIPDAPIDLICKIVGDHGIRLKWKNEFGMKYCIEFRHPQDPSNSFEIASTNIVQTHVELRNFLRDQYIFRVFSYNQRVRSEPSKCICVDFEKNIIFDCQ</sequence>
<feature type="region of interest" description="Disordered" evidence="9">
    <location>
        <begin position="1789"/>
        <end position="1812"/>
    </location>
</feature>
<dbReference type="GO" id="GO:0035556">
    <property type="term" value="P:intracellular signal transduction"/>
    <property type="evidence" value="ECO:0007669"/>
    <property type="project" value="InterPro"/>
</dbReference>
<comment type="similarity">
    <text evidence="2">Belongs to the protein kinase superfamily. CAMK Ser/Thr protein kinase family.</text>
</comment>
<evidence type="ECO:0000256" key="4">
    <source>
        <dbReference type="ARBA" id="ARBA00022490"/>
    </source>
</evidence>
<feature type="compositionally biased region" description="Low complexity" evidence="9">
    <location>
        <begin position="1526"/>
        <end position="1541"/>
    </location>
</feature>
<dbReference type="Proteomes" id="UP001152747">
    <property type="component" value="Unassembled WGS sequence"/>
</dbReference>
<dbReference type="SMART" id="SM00516">
    <property type="entry name" value="SEC14"/>
    <property type="match status" value="1"/>
</dbReference>
<evidence type="ECO:0000256" key="7">
    <source>
        <dbReference type="ARBA" id="ARBA00022737"/>
    </source>
</evidence>
<evidence type="ECO:0000259" key="11">
    <source>
        <dbReference type="PROSITE" id="PS50003"/>
    </source>
</evidence>
<feature type="compositionally biased region" description="Basic and acidic residues" evidence="9">
    <location>
        <begin position="2190"/>
        <end position="2201"/>
    </location>
</feature>
<feature type="region of interest" description="Disordered" evidence="9">
    <location>
        <begin position="1524"/>
        <end position="1550"/>
    </location>
</feature>
<dbReference type="SUPFAM" id="SSF50044">
    <property type="entry name" value="SH3-domain"/>
    <property type="match status" value="1"/>
</dbReference>
<dbReference type="SMART" id="SM00233">
    <property type="entry name" value="PH"/>
    <property type="match status" value="2"/>
</dbReference>
<dbReference type="FunFam" id="1.20.900.10:FF:000008">
    <property type="entry name" value="rho guanine nucleotide exchange factor 25"/>
    <property type="match status" value="1"/>
</dbReference>
<organism evidence="14 15">
    <name type="scientific">Caenorhabditis angaria</name>
    <dbReference type="NCBI Taxonomy" id="860376"/>
    <lineage>
        <taxon>Eukaryota</taxon>
        <taxon>Metazoa</taxon>
        <taxon>Ecdysozoa</taxon>
        <taxon>Nematoda</taxon>
        <taxon>Chromadorea</taxon>
        <taxon>Rhabditida</taxon>
        <taxon>Rhabditina</taxon>
        <taxon>Rhabditomorpha</taxon>
        <taxon>Rhabditoidea</taxon>
        <taxon>Rhabditidae</taxon>
        <taxon>Peloderinae</taxon>
        <taxon>Caenorhabditis</taxon>
    </lineage>
</organism>
<evidence type="ECO:0000259" key="10">
    <source>
        <dbReference type="PROSITE" id="PS50002"/>
    </source>
</evidence>
<keyword evidence="6" id="KW-0344">Guanine-nucleotide releasing factor</keyword>
<dbReference type="SUPFAM" id="SSF50729">
    <property type="entry name" value="PH domain-like"/>
    <property type="match status" value="2"/>
</dbReference>
<dbReference type="InterPro" id="IPR001251">
    <property type="entry name" value="CRAL-TRIO_dom"/>
</dbReference>
<dbReference type="EMBL" id="CANHGI010000001">
    <property type="protein sequence ID" value="CAI5438677.1"/>
    <property type="molecule type" value="Genomic_DNA"/>
</dbReference>
<dbReference type="InterPro" id="IPR013783">
    <property type="entry name" value="Ig-like_fold"/>
</dbReference>
<feature type="domain" description="Fibronectin type-III" evidence="13">
    <location>
        <begin position="2422"/>
        <end position="2510"/>
    </location>
</feature>
<protein>
    <submittedName>
        <fullName evidence="14">Uncharacterized protein</fullName>
    </submittedName>
</protein>
<dbReference type="SUPFAM" id="SSF48726">
    <property type="entry name" value="Immunoglobulin"/>
    <property type="match status" value="1"/>
</dbReference>
<feature type="compositionally biased region" description="Polar residues" evidence="9">
    <location>
        <begin position="1694"/>
        <end position="1717"/>
    </location>
</feature>
<dbReference type="Pfam" id="PF13716">
    <property type="entry name" value="CRAL_TRIO_2"/>
    <property type="match status" value="1"/>
</dbReference>
<proteinExistence type="inferred from homology"/>
<dbReference type="InterPro" id="IPR003599">
    <property type="entry name" value="Ig_sub"/>
</dbReference>